<dbReference type="InterPro" id="IPR036397">
    <property type="entry name" value="RNaseH_sf"/>
</dbReference>
<reference evidence="1 2" key="1">
    <citation type="submission" date="2023-11" db="EMBL/GenBank/DDBJ databases">
        <authorList>
            <person name="Hedman E."/>
            <person name="Englund M."/>
            <person name="Stromberg M."/>
            <person name="Nyberg Akerstrom W."/>
            <person name="Nylinder S."/>
            <person name="Jareborg N."/>
            <person name="Kallberg Y."/>
            <person name="Kronander E."/>
        </authorList>
    </citation>
    <scope>NUCLEOTIDE SEQUENCE [LARGE SCALE GENOMIC DNA]</scope>
</reference>
<name>A0AAV1KGW9_9NEOP</name>
<keyword evidence="2" id="KW-1185">Reference proteome</keyword>
<accession>A0AAV1KGW9</accession>
<gene>
    <name evidence="1" type="ORF">PARMNEM_LOCUS2818</name>
</gene>
<dbReference type="EMBL" id="CAVLGL010000024">
    <property type="protein sequence ID" value="CAK1581109.1"/>
    <property type="molecule type" value="Genomic_DNA"/>
</dbReference>
<dbReference type="Gene3D" id="3.30.420.10">
    <property type="entry name" value="Ribonuclease H-like superfamily/Ribonuclease H"/>
    <property type="match status" value="1"/>
</dbReference>
<proteinExistence type="predicted"/>
<evidence type="ECO:0008006" key="3">
    <source>
        <dbReference type="Google" id="ProtNLM"/>
    </source>
</evidence>
<dbReference type="Proteomes" id="UP001314205">
    <property type="component" value="Unassembled WGS sequence"/>
</dbReference>
<dbReference type="AlphaFoldDB" id="A0AAV1KGW9"/>
<protein>
    <recommendedName>
        <fullName evidence="3">Transposase</fullName>
    </recommendedName>
</protein>
<sequence length="90" mass="10101">MKSVKYYTSLASGAALVVEKVVDALIEHVWGMFKRKIKSSSKPPKTLNELRNAALAAWDSIPQVDVRNIIQNMPDRMQAVIRARGGNTRY</sequence>
<evidence type="ECO:0000313" key="1">
    <source>
        <dbReference type="EMBL" id="CAK1581109.1"/>
    </source>
</evidence>
<dbReference type="GO" id="GO:0003676">
    <property type="term" value="F:nucleic acid binding"/>
    <property type="evidence" value="ECO:0007669"/>
    <property type="project" value="InterPro"/>
</dbReference>
<comment type="caution">
    <text evidence="1">The sequence shown here is derived from an EMBL/GenBank/DDBJ whole genome shotgun (WGS) entry which is preliminary data.</text>
</comment>
<organism evidence="1 2">
    <name type="scientific">Parnassius mnemosyne</name>
    <name type="common">clouded apollo</name>
    <dbReference type="NCBI Taxonomy" id="213953"/>
    <lineage>
        <taxon>Eukaryota</taxon>
        <taxon>Metazoa</taxon>
        <taxon>Ecdysozoa</taxon>
        <taxon>Arthropoda</taxon>
        <taxon>Hexapoda</taxon>
        <taxon>Insecta</taxon>
        <taxon>Pterygota</taxon>
        <taxon>Neoptera</taxon>
        <taxon>Endopterygota</taxon>
        <taxon>Lepidoptera</taxon>
        <taxon>Glossata</taxon>
        <taxon>Ditrysia</taxon>
        <taxon>Papilionoidea</taxon>
        <taxon>Papilionidae</taxon>
        <taxon>Parnassiinae</taxon>
        <taxon>Parnassini</taxon>
        <taxon>Parnassius</taxon>
        <taxon>Driopa</taxon>
    </lineage>
</organism>
<evidence type="ECO:0000313" key="2">
    <source>
        <dbReference type="Proteomes" id="UP001314205"/>
    </source>
</evidence>